<feature type="transmembrane region" description="Helical" evidence="1">
    <location>
        <begin position="279"/>
        <end position="300"/>
    </location>
</feature>
<keyword evidence="1" id="KW-0812">Transmembrane</keyword>
<keyword evidence="1" id="KW-1133">Transmembrane helix</keyword>
<accession>A0ABV3LBP1</accession>
<evidence type="ECO:0000256" key="1">
    <source>
        <dbReference type="SAM" id="Phobius"/>
    </source>
</evidence>
<feature type="transmembrane region" description="Helical" evidence="1">
    <location>
        <begin position="170"/>
        <end position="190"/>
    </location>
</feature>
<comment type="caution">
    <text evidence="3">The sequence shown here is derived from an EMBL/GenBank/DDBJ whole genome shotgun (WGS) entry which is preliminary data.</text>
</comment>
<dbReference type="EMBL" id="JBFBVU010000052">
    <property type="protein sequence ID" value="MEV8468923.1"/>
    <property type="molecule type" value="Genomic_DNA"/>
</dbReference>
<reference evidence="3 4" key="1">
    <citation type="submission" date="2024-07" db="EMBL/GenBank/DDBJ databases">
        <authorList>
            <person name="Kang M."/>
        </authorList>
    </citation>
    <scope>NUCLEOTIDE SEQUENCE [LARGE SCALE GENOMIC DNA]</scope>
    <source>
        <strain evidence="3 4">DFM31</strain>
    </source>
</reference>
<evidence type="ECO:0000259" key="2">
    <source>
        <dbReference type="Pfam" id="PF01970"/>
    </source>
</evidence>
<keyword evidence="4" id="KW-1185">Reference proteome</keyword>
<dbReference type="RefSeq" id="WP_366194876.1">
    <property type="nucleotide sequence ID" value="NZ_JBFBVU010000052.1"/>
</dbReference>
<feature type="domain" description="DUF112" evidence="2">
    <location>
        <begin position="11"/>
        <end position="254"/>
    </location>
</feature>
<evidence type="ECO:0000313" key="4">
    <source>
        <dbReference type="Proteomes" id="UP001553161"/>
    </source>
</evidence>
<dbReference type="Pfam" id="PF01970">
    <property type="entry name" value="TctA"/>
    <property type="match status" value="1"/>
</dbReference>
<sequence>MVCRVSISVFLNFLAGFPLVPALVGLFAVSQIMRDALDRDVGPRPPKQKIGWRAMLPPAKGLIGHLPNATRSAMIGTSVGILPAVGGGPAGLISYAQARNTSKDPGSFGKGAEGGVVAAEAANNATVGGALITALTLGIPGDTVTAMLIGALTIQGVQPGPLMFSNSPEIVYAIYTSVMVASVMMFFFMLGSTNALVRLLEVPKPILLPGLFVIACVGIYSLNGRMFEVWIMCGFGLLGFLLEQYRYPLAPVILGFLLGPPLESNLRQMLGQYESMMPLVTRPIPIVLLCGSAVFVVVSLRSRRKQKLMSREADG</sequence>
<gene>
    <name evidence="3" type="ORF">AB0T83_19430</name>
</gene>
<dbReference type="Proteomes" id="UP001553161">
    <property type="component" value="Unassembled WGS sequence"/>
</dbReference>
<organism evidence="3 4">
    <name type="scientific">Meridianimarinicoccus marinus</name>
    <dbReference type="NCBI Taxonomy" id="3231483"/>
    <lineage>
        <taxon>Bacteria</taxon>
        <taxon>Pseudomonadati</taxon>
        <taxon>Pseudomonadota</taxon>
        <taxon>Alphaproteobacteria</taxon>
        <taxon>Rhodobacterales</taxon>
        <taxon>Paracoccaceae</taxon>
        <taxon>Meridianimarinicoccus</taxon>
    </lineage>
</organism>
<keyword evidence="1" id="KW-0472">Membrane</keyword>
<feature type="transmembrane region" description="Helical" evidence="1">
    <location>
        <begin position="6"/>
        <end position="29"/>
    </location>
</feature>
<name>A0ABV3LBP1_9RHOB</name>
<proteinExistence type="predicted"/>
<dbReference type="PANTHER" id="PTHR35342:SF5">
    <property type="entry name" value="TRICARBOXYLIC TRANSPORT PROTEIN"/>
    <property type="match status" value="1"/>
</dbReference>
<feature type="transmembrane region" description="Helical" evidence="1">
    <location>
        <begin position="202"/>
        <end position="222"/>
    </location>
</feature>
<evidence type="ECO:0000313" key="3">
    <source>
        <dbReference type="EMBL" id="MEV8468923.1"/>
    </source>
</evidence>
<protein>
    <submittedName>
        <fullName evidence="3">Tripartite tricarboxylate transporter permease</fullName>
    </submittedName>
</protein>
<dbReference type="InterPro" id="IPR002823">
    <property type="entry name" value="DUF112_TM"/>
</dbReference>
<dbReference type="PANTHER" id="PTHR35342">
    <property type="entry name" value="TRICARBOXYLIC TRANSPORT PROTEIN"/>
    <property type="match status" value="1"/>
</dbReference>